<keyword evidence="2" id="KW-1185">Reference proteome</keyword>
<sequence>MPVKVIKTRSSTSGGTVRSKSENFLGIVATTNKNKLRKKLQNVDTFVNHAKQRAFSHPALTKRPTATGAHA</sequence>
<accession>A0A8J3V3Q4</accession>
<reference evidence="1" key="1">
    <citation type="submission" date="2021-01" db="EMBL/GenBank/DDBJ databases">
        <title>Whole genome shotgun sequence of Planotetraspora thailandica NBRC 104271.</title>
        <authorList>
            <person name="Komaki H."/>
            <person name="Tamura T."/>
        </authorList>
    </citation>
    <scope>NUCLEOTIDE SEQUENCE</scope>
    <source>
        <strain evidence="1">NBRC 104271</strain>
    </source>
</reference>
<dbReference type="AlphaFoldDB" id="A0A8J3V3Q4"/>
<dbReference type="EMBL" id="BOOR01000034">
    <property type="protein sequence ID" value="GII56213.1"/>
    <property type="molecule type" value="Genomic_DNA"/>
</dbReference>
<protein>
    <submittedName>
        <fullName evidence="1">Uncharacterized protein</fullName>
    </submittedName>
</protein>
<dbReference type="Proteomes" id="UP000605992">
    <property type="component" value="Unassembled WGS sequence"/>
</dbReference>
<evidence type="ECO:0000313" key="1">
    <source>
        <dbReference type="EMBL" id="GII56213.1"/>
    </source>
</evidence>
<evidence type="ECO:0000313" key="2">
    <source>
        <dbReference type="Proteomes" id="UP000605992"/>
    </source>
</evidence>
<gene>
    <name evidence="1" type="ORF">Pth03_46020</name>
</gene>
<name>A0A8J3V3Q4_9ACTN</name>
<comment type="caution">
    <text evidence="1">The sequence shown here is derived from an EMBL/GenBank/DDBJ whole genome shotgun (WGS) entry which is preliminary data.</text>
</comment>
<proteinExistence type="predicted"/>
<organism evidence="1 2">
    <name type="scientific">Planotetraspora thailandica</name>
    <dbReference type="NCBI Taxonomy" id="487172"/>
    <lineage>
        <taxon>Bacteria</taxon>
        <taxon>Bacillati</taxon>
        <taxon>Actinomycetota</taxon>
        <taxon>Actinomycetes</taxon>
        <taxon>Streptosporangiales</taxon>
        <taxon>Streptosporangiaceae</taxon>
        <taxon>Planotetraspora</taxon>
    </lineage>
</organism>